<dbReference type="InterPro" id="IPR027417">
    <property type="entry name" value="P-loop_NTPase"/>
</dbReference>
<dbReference type="Pfam" id="PF01580">
    <property type="entry name" value="FtsK_SpoIIIE"/>
    <property type="match status" value="1"/>
</dbReference>
<protein>
    <submittedName>
        <fullName evidence="2">FtsK/SpoIIIE family protein</fullName>
    </submittedName>
</protein>
<organism evidence="2">
    <name type="scientific">Mycobacterium xenopi 4042</name>
    <dbReference type="NCBI Taxonomy" id="1299334"/>
    <lineage>
        <taxon>Bacteria</taxon>
        <taxon>Bacillati</taxon>
        <taxon>Actinomycetota</taxon>
        <taxon>Actinomycetes</taxon>
        <taxon>Mycobacteriales</taxon>
        <taxon>Mycobacteriaceae</taxon>
        <taxon>Mycobacterium</taxon>
    </lineage>
</organism>
<dbReference type="PATRIC" id="fig|1299334.3.peg.3049"/>
<comment type="caution">
    <text evidence="2">The sequence shown here is derived from an EMBL/GenBank/DDBJ whole genome shotgun (WGS) entry which is preliminary data.</text>
</comment>
<accession>X8CJ29</accession>
<feature type="domain" description="FtsK" evidence="1">
    <location>
        <begin position="74"/>
        <end position="131"/>
    </location>
</feature>
<dbReference type="AlphaFoldDB" id="X8CJ29"/>
<gene>
    <name evidence="2" type="ORF">I553_2719</name>
</gene>
<dbReference type="SUPFAM" id="SSF52540">
    <property type="entry name" value="P-loop containing nucleoside triphosphate hydrolases"/>
    <property type="match status" value="1"/>
</dbReference>
<dbReference type="InterPro" id="IPR002543">
    <property type="entry name" value="FtsK_dom"/>
</dbReference>
<dbReference type="GO" id="GO:0005524">
    <property type="term" value="F:ATP binding"/>
    <property type="evidence" value="ECO:0007669"/>
    <property type="project" value="InterPro"/>
</dbReference>
<evidence type="ECO:0000313" key="2">
    <source>
        <dbReference type="EMBL" id="EUA56387.1"/>
    </source>
</evidence>
<reference evidence="2" key="1">
    <citation type="submission" date="2014-01" db="EMBL/GenBank/DDBJ databases">
        <authorList>
            <person name="Brown-Elliot B."/>
            <person name="Wallace R."/>
            <person name="Lenaerts A."/>
            <person name="Ordway D."/>
            <person name="DeGroote M.A."/>
            <person name="Parker T."/>
            <person name="Sizemore C."/>
            <person name="Tallon L.J."/>
            <person name="Sadzewicz L.K."/>
            <person name="Sengamalay N."/>
            <person name="Fraser C.M."/>
            <person name="Hine E."/>
            <person name="Shefchek K.A."/>
            <person name="Das S.P."/>
            <person name="Tettelin H."/>
        </authorList>
    </citation>
    <scope>NUCLEOTIDE SEQUENCE [LARGE SCALE GENOMIC DNA]</scope>
    <source>
        <strain evidence="2">4042</strain>
    </source>
</reference>
<sequence length="157" mass="16321">MRLVTGQSINDWQKRGAALAAAWRAERLTIRATTPASCASSSTEATCWPNPLPYPCRPGNHSQSGRGAGRNHRDADLVAAPRVGQHILIAGATGAGKGSVLWSLIAGLAPHVKTGRVRLCVIDPKGGMELGAGARCSPSSATTPATPPSNCCASWWQ</sequence>
<dbReference type="Gene3D" id="3.40.50.300">
    <property type="entry name" value="P-loop containing nucleotide triphosphate hydrolases"/>
    <property type="match status" value="1"/>
</dbReference>
<name>X8CJ29_MYCXE</name>
<evidence type="ECO:0000259" key="1">
    <source>
        <dbReference type="Pfam" id="PF01580"/>
    </source>
</evidence>
<proteinExistence type="predicted"/>
<dbReference type="EMBL" id="JAOB01000030">
    <property type="protein sequence ID" value="EUA56387.1"/>
    <property type="molecule type" value="Genomic_DNA"/>
</dbReference>
<dbReference type="GO" id="GO:0003677">
    <property type="term" value="F:DNA binding"/>
    <property type="evidence" value="ECO:0007669"/>
    <property type="project" value="InterPro"/>
</dbReference>